<accession>D8RPW4</accession>
<keyword evidence="3" id="KW-1185">Reference proteome</keyword>
<proteinExistence type="predicted"/>
<organism evidence="3">
    <name type="scientific">Selaginella moellendorffii</name>
    <name type="common">Spikemoss</name>
    <dbReference type="NCBI Taxonomy" id="88036"/>
    <lineage>
        <taxon>Eukaryota</taxon>
        <taxon>Viridiplantae</taxon>
        <taxon>Streptophyta</taxon>
        <taxon>Embryophyta</taxon>
        <taxon>Tracheophyta</taxon>
        <taxon>Lycopodiopsida</taxon>
        <taxon>Selaginellales</taxon>
        <taxon>Selaginellaceae</taxon>
        <taxon>Selaginella</taxon>
    </lineage>
</organism>
<evidence type="ECO:0008006" key="4">
    <source>
        <dbReference type="Google" id="ProtNLM"/>
    </source>
</evidence>
<protein>
    <recommendedName>
        <fullName evidence="4">DDE Tnp4 domain-containing protein</fullName>
    </recommendedName>
</protein>
<dbReference type="Proteomes" id="UP000001514">
    <property type="component" value="Unassembled WGS sequence"/>
</dbReference>
<dbReference type="Gramene" id="EFJ25753">
    <property type="protein sequence ID" value="EFJ25753"/>
    <property type="gene ID" value="SELMODRAFT_413685"/>
</dbReference>
<feature type="region of interest" description="Disordered" evidence="1">
    <location>
        <begin position="14"/>
        <end position="35"/>
    </location>
</feature>
<dbReference type="KEGG" id="smo:SELMODRAFT_413685"/>
<dbReference type="AlphaFoldDB" id="D8RPW4"/>
<dbReference type="HOGENOM" id="CLU_790840_0_0_1"/>
<evidence type="ECO:0000256" key="1">
    <source>
        <dbReference type="SAM" id="MobiDB-lite"/>
    </source>
</evidence>
<dbReference type="InParanoid" id="D8RPW4"/>
<reference evidence="2 3" key="1">
    <citation type="journal article" date="2011" name="Science">
        <title>The Selaginella genome identifies genetic changes associated with the evolution of vascular plants.</title>
        <authorList>
            <person name="Banks J.A."/>
            <person name="Nishiyama T."/>
            <person name="Hasebe M."/>
            <person name="Bowman J.L."/>
            <person name="Gribskov M."/>
            <person name="dePamphilis C."/>
            <person name="Albert V.A."/>
            <person name="Aono N."/>
            <person name="Aoyama T."/>
            <person name="Ambrose B.A."/>
            <person name="Ashton N.W."/>
            <person name="Axtell M.J."/>
            <person name="Barker E."/>
            <person name="Barker M.S."/>
            <person name="Bennetzen J.L."/>
            <person name="Bonawitz N.D."/>
            <person name="Chapple C."/>
            <person name="Cheng C."/>
            <person name="Correa L.G."/>
            <person name="Dacre M."/>
            <person name="DeBarry J."/>
            <person name="Dreyer I."/>
            <person name="Elias M."/>
            <person name="Engstrom E.M."/>
            <person name="Estelle M."/>
            <person name="Feng L."/>
            <person name="Finet C."/>
            <person name="Floyd S.K."/>
            <person name="Frommer W.B."/>
            <person name="Fujita T."/>
            <person name="Gramzow L."/>
            <person name="Gutensohn M."/>
            <person name="Harholt J."/>
            <person name="Hattori M."/>
            <person name="Heyl A."/>
            <person name="Hirai T."/>
            <person name="Hiwatashi Y."/>
            <person name="Ishikawa M."/>
            <person name="Iwata M."/>
            <person name="Karol K.G."/>
            <person name="Koehler B."/>
            <person name="Kolukisaoglu U."/>
            <person name="Kubo M."/>
            <person name="Kurata T."/>
            <person name="Lalonde S."/>
            <person name="Li K."/>
            <person name="Li Y."/>
            <person name="Litt A."/>
            <person name="Lyons E."/>
            <person name="Manning G."/>
            <person name="Maruyama T."/>
            <person name="Michael T.P."/>
            <person name="Mikami K."/>
            <person name="Miyazaki S."/>
            <person name="Morinaga S."/>
            <person name="Murata T."/>
            <person name="Mueller-Roeber B."/>
            <person name="Nelson D.R."/>
            <person name="Obara M."/>
            <person name="Oguri Y."/>
            <person name="Olmstead R.G."/>
            <person name="Onodera N."/>
            <person name="Petersen B.L."/>
            <person name="Pils B."/>
            <person name="Prigge M."/>
            <person name="Rensing S.A."/>
            <person name="Riano-Pachon D.M."/>
            <person name="Roberts A.W."/>
            <person name="Sato Y."/>
            <person name="Scheller H.V."/>
            <person name="Schulz B."/>
            <person name="Schulz C."/>
            <person name="Shakirov E.V."/>
            <person name="Shibagaki N."/>
            <person name="Shinohara N."/>
            <person name="Shippen D.E."/>
            <person name="Soerensen I."/>
            <person name="Sotooka R."/>
            <person name="Sugimoto N."/>
            <person name="Sugita M."/>
            <person name="Sumikawa N."/>
            <person name="Tanurdzic M."/>
            <person name="Theissen G."/>
            <person name="Ulvskov P."/>
            <person name="Wakazuki S."/>
            <person name="Weng J.K."/>
            <person name="Willats W.W."/>
            <person name="Wipf D."/>
            <person name="Wolf P.G."/>
            <person name="Yang L."/>
            <person name="Zimmer A.D."/>
            <person name="Zhu Q."/>
            <person name="Mitros T."/>
            <person name="Hellsten U."/>
            <person name="Loque D."/>
            <person name="Otillar R."/>
            <person name="Salamov A."/>
            <person name="Schmutz J."/>
            <person name="Shapiro H."/>
            <person name="Lindquist E."/>
            <person name="Lucas S."/>
            <person name="Rokhsar D."/>
            <person name="Grigoriev I.V."/>
        </authorList>
    </citation>
    <scope>NUCLEOTIDE SEQUENCE [LARGE SCALE GENOMIC DNA]</scope>
</reference>
<name>D8RPW4_SELML</name>
<dbReference type="EMBL" id="GL377586">
    <property type="protein sequence ID" value="EFJ25753.1"/>
    <property type="molecule type" value="Genomic_DNA"/>
</dbReference>
<evidence type="ECO:0000313" key="2">
    <source>
        <dbReference type="EMBL" id="EFJ25753.1"/>
    </source>
</evidence>
<gene>
    <name evidence="2" type="ORF">SELMODRAFT_413685</name>
</gene>
<feature type="compositionally biased region" description="Acidic residues" evidence="1">
    <location>
        <begin position="14"/>
        <end position="31"/>
    </location>
</feature>
<evidence type="ECO:0000313" key="3">
    <source>
        <dbReference type="Proteomes" id="UP000001514"/>
    </source>
</evidence>
<sequence length="351" mass="39730">MQLWFHNLEEQDDVTVEQEVEEDDGGDEEEGNDCKEGEASVYVVKKRKTENPDYFSLSHKDAKWLMPVKLNLKVFLFEYFNIMDEFLAKQAPTSPTFLNLAWQKESIVCMKENSLAEKEKVAAATILTRAISNLASSISNFLNGAASRNLATVQPQKIEDASRENQRDAGEERGSFNNQAAVIDALLRNKDTKFRRVVLVDVRMGVILYNLFKNTDYSDLSDKFGIGEAIAHDIVVQTTVAIIKCLRLPGSVHDVRVFWNSKLCSRVPQGQPTIAALDDPSLRCLDKKQRIKLKYLSNIIKGCCILHNFLIDAGETNINAEIKAWERHIQALKKAKIFEDYEDPIMAEGEP</sequence>